<dbReference type="AlphaFoldDB" id="A0A974PLU6"/>
<dbReference type="PROSITE" id="PS00061">
    <property type="entry name" value="ADH_SHORT"/>
    <property type="match status" value="1"/>
</dbReference>
<evidence type="ECO:0000256" key="1">
    <source>
        <dbReference type="ARBA" id="ARBA00005125"/>
    </source>
</evidence>
<gene>
    <name evidence="4" type="ORF">EZH22_23625</name>
</gene>
<organism evidence="4 5">
    <name type="scientific">Xanthobacter dioxanivorans</name>
    <dbReference type="NCBI Taxonomy" id="2528964"/>
    <lineage>
        <taxon>Bacteria</taxon>
        <taxon>Pseudomonadati</taxon>
        <taxon>Pseudomonadota</taxon>
        <taxon>Alphaproteobacteria</taxon>
        <taxon>Hyphomicrobiales</taxon>
        <taxon>Xanthobacteraceae</taxon>
        <taxon>Xanthobacter</taxon>
    </lineage>
</organism>
<dbReference type="Proteomes" id="UP000596427">
    <property type="component" value="Chromosome"/>
</dbReference>
<evidence type="ECO:0000313" key="4">
    <source>
        <dbReference type="EMBL" id="QRG05970.1"/>
    </source>
</evidence>
<accession>A0A974PLU6</accession>
<reference evidence="4 5" key="1">
    <citation type="submission" date="2020-10" db="EMBL/GenBank/DDBJ databases">
        <title>Degradation of 1,4-Dioxane by Xanthobacter sp. YN2, via a Novel Group-2 Soluble Di-Iron Monooxygenase.</title>
        <authorList>
            <person name="Ma F."/>
            <person name="Wang Y."/>
            <person name="Yang J."/>
            <person name="Guo H."/>
            <person name="Su D."/>
            <person name="Yu L."/>
        </authorList>
    </citation>
    <scope>NUCLEOTIDE SEQUENCE [LARGE SCALE GENOMIC DNA]</scope>
    <source>
        <strain evidence="4 5">YN2</strain>
    </source>
</reference>
<proteinExistence type="inferred from homology"/>
<dbReference type="InterPro" id="IPR036291">
    <property type="entry name" value="NAD(P)-bd_dom_sf"/>
</dbReference>
<evidence type="ECO:0000313" key="5">
    <source>
        <dbReference type="Proteomes" id="UP000596427"/>
    </source>
</evidence>
<comment type="similarity">
    <text evidence="2">Belongs to the NAD(P)-dependent epimerase/dehydratase family.</text>
</comment>
<dbReference type="KEGG" id="xdi:EZH22_23625"/>
<dbReference type="RefSeq" id="WP_203192844.1">
    <property type="nucleotide sequence ID" value="NZ_CP063362.1"/>
</dbReference>
<evidence type="ECO:0000256" key="2">
    <source>
        <dbReference type="ARBA" id="ARBA00007637"/>
    </source>
</evidence>
<dbReference type="PANTHER" id="PTHR43000">
    <property type="entry name" value="DTDP-D-GLUCOSE 4,6-DEHYDRATASE-RELATED"/>
    <property type="match status" value="1"/>
</dbReference>
<dbReference type="Gene3D" id="3.40.50.720">
    <property type="entry name" value="NAD(P)-binding Rossmann-like Domain"/>
    <property type="match status" value="1"/>
</dbReference>
<protein>
    <submittedName>
        <fullName evidence="4">NAD-dependent epimerase/dehydratase family protein</fullName>
    </submittedName>
</protein>
<dbReference type="Gene3D" id="3.90.25.10">
    <property type="entry name" value="UDP-galactose 4-epimerase, domain 1"/>
    <property type="match status" value="1"/>
</dbReference>
<dbReference type="InterPro" id="IPR020904">
    <property type="entry name" value="Sc_DH/Rdtase_CS"/>
</dbReference>
<feature type="domain" description="NAD-dependent epimerase/dehydratase" evidence="3">
    <location>
        <begin position="9"/>
        <end position="237"/>
    </location>
</feature>
<sequence length="310" mass="33254">MTRNIRHAVVIGSSGFLGSWLVDRLVREGTQVTGISRRKGPVLDSLAEPSTWTSADIVNAPPDTYLPECDTVFFLAGIASVPASLKDPVADLDGNLRSALRILQTLRERDTGTSFIFASSAAVYGSALVLPMAESHPLQPLSPYGVSKLAAEAYVRLYATTFGIPGASARVFSVYGPGQHKQVVYDWALKVATNTPQLSFFGAPEVSRDFIYVSDATAAFAQIAKNAPLKGEAYNVASGTETTLEGLARNLLAISGASARFSFSGDVRVGDPVRWQSDIAALQRLGFQTEVSLLEGLRRTYLWATGKSFI</sequence>
<comment type="pathway">
    <text evidence="1">Bacterial outer membrane biogenesis; LPS O-antigen biosynthesis.</text>
</comment>
<dbReference type="Pfam" id="PF01370">
    <property type="entry name" value="Epimerase"/>
    <property type="match status" value="1"/>
</dbReference>
<name>A0A974PLU6_9HYPH</name>
<dbReference type="EMBL" id="CP063362">
    <property type="protein sequence ID" value="QRG05970.1"/>
    <property type="molecule type" value="Genomic_DNA"/>
</dbReference>
<evidence type="ECO:0000259" key="3">
    <source>
        <dbReference type="Pfam" id="PF01370"/>
    </source>
</evidence>
<dbReference type="SUPFAM" id="SSF51735">
    <property type="entry name" value="NAD(P)-binding Rossmann-fold domains"/>
    <property type="match status" value="1"/>
</dbReference>
<keyword evidence="5" id="KW-1185">Reference proteome</keyword>
<dbReference type="InterPro" id="IPR001509">
    <property type="entry name" value="Epimerase_deHydtase"/>
</dbReference>